<protein>
    <submittedName>
        <fullName evidence="1">Uncharacterized protein</fullName>
    </submittedName>
</protein>
<dbReference type="EMBL" id="BGPR01001235">
    <property type="protein sequence ID" value="GBM48970.1"/>
    <property type="molecule type" value="Genomic_DNA"/>
</dbReference>
<evidence type="ECO:0000313" key="1">
    <source>
        <dbReference type="EMBL" id="GBM48970.1"/>
    </source>
</evidence>
<name>A0A4Y2G5I1_ARAVE</name>
<gene>
    <name evidence="1" type="ORF">AVEN_137978_1</name>
</gene>
<dbReference type="Proteomes" id="UP000499080">
    <property type="component" value="Unassembled WGS sequence"/>
</dbReference>
<reference evidence="1 2" key="1">
    <citation type="journal article" date="2019" name="Sci. Rep.">
        <title>Orb-weaving spider Araneus ventricosus genome elucidates the spidroin gene catalogue.</title>
        <authorList>
            <person name="Kono N."/>
            <person name="Nakamura H."/>
            <person name="Ohtoshi R."/>
            <person name="Moran D.A.P."/>
            <person name="Shinohara A."/>
            <person name="Yoshida Y."/>
            <person name="Fujiwara M."/>
            <person name="Mori M."/>
            <person name="Tomita M."/>
            <person name="Arakawa K."/>
        </authorList>
    </citation>
    <scope>NUCLEOTIDE SEQUENCE [LARGE SCALE GENOMIC DNA]</scope>
</reference>
<organism evidence="1 2">
    <name type="scientific">Araneus ventricosus</name>
    <name type="common">Orbweaver spider</name>
    <name type="synonym">Epeira ventricosa</name>
    <dbReference type="NCBI Taxonomy" id="182803"/>
    <lineage>
        <taxon>Eukaryota</taxon>
        <taxon>Metazoa</taxon>
        <taxon>Ecdysozoa</taxon>
        <taxon>Arthropoda</taxon>
        <taxon>Chelicerata</taxon>
        <taxon>Arachnida</taxon>
        <taxon>Araneae</taxon>
        <taxon>Araneomorphae</taxon>
        <taxon>Entelegynae</taxon>
        <taxon>Araneoidea</taxon>
        <taxon>Araneidae</taxon>
        <taxon>Araneus</taxon>
    </lineage>
</organism>
<dbReference type="OrthoDB" id="6159292at2759"/>
<proteinExistence type="predicted"/>
<keyword evidence="2" id="KW-1185">Reference proteome</keyword>
<accession>A0A4Y2G5I1</accession>
<dbReference type="AlphaFoldDB" id="A0A4Y2G5I1"/>
<evidence type="ECO:0000313" key="2">
    <source>
        <dbReference type="Proteomes" id="UP000499080"/>
    </source>
</evidence>
<sequence length="106" mass="12229">MTREVMPLFTSLLDEMVMQRGIALSTQEFLKGHFVVHTKKCGFNLTACDQVIEKTFTRESKSKGGLTVHTKRCSHRWVLYQHERSSISNQCEIMAGKTFFQEKRTG</sequence>
<comment type="caution">
    <text evidence="1">The sequence shown here is derived from an EMBL/GenBank/DDBJ whole genome shotgun (WGS) entry which is preliminary data.</text>
</comment>